<name>A0A1I8JI23_9PLAT</name>
<evidence type="ECO:0000256" key="1">
    <source>
        <dbReference type="SAM" id="MobiDB-lite"/>
    </source>
</evidence>
<protein>
    <submittedName>
        <fullName evidence="3">BZIP domain-containing protein</fullName>
    </submittedName>
</protein>
<dbReference type="AlphaFoldDB" id="A0A1I8JI23"/>
<keyword evidence="2" id="KW-1185">Reference proteome</keyword>
<evidence type="ECO:0000313" key="3">
    <source>
        <dbReference type="WBParaSite" id="maker-uti_cns_0047823-snap-gene-0.19-mRNA-1"/>
    </source>
</evidence>
<sequence>RDEDETPTCPAFKTGYEFNTKYKNFIETMSKQQQQKKQPQQKQQPSSSSSTQKKSGGVAFEVALDSGNVTPRSRKPHHLERRLGDDARPTTPDLIAKRQREAEARRKKQEAETIKRVGRHNDRVERLAREAEQRHSWFRRCCAAYFWIMAPRILVAMWPTFSHIPRGAPFSF</sequence>
<dbReference type="Proteomes" id="UP000095280">
    <property type="component" value="Unplaced"/>
</dbReference>
<evidence type="ECO:0000313" key="2">
    <source>
        <dbReference type="Proteomes" id="UP000095280"/>
    </source>
</evidence>
<dbReference type="WBParaSite" id="maker-uti_cns_0047823-snap-gene-0.19-mRNA-1">
    <property type="protein sequence ID" value="maker-uti_cns_0047823-snap-gene-0.19-mRNA-1"/>
    <property type="gene ID" value="maker-uti_cns_0047823-snap-gene-0.19"/>
</dbReference>
<proteinExistence type="predicted"/>
<organism evidence="2 3">
    <name type="scientific">Macrostomum lignano</name>
    <dbReference type="NCBI Taxonomy" id="282301"/>
    <lineage>
        <taxon>Eukaryota</taxon>
        <taxon>Metazoa</taxon>
        <taxon>Spiralia</taxon>
        <taxon>Lophotrochozoa</taxon>
        <taxon>Platyhelminthes</taxon>
        <taxon>Rhabditophora</taxon>
        <taxon>Macrostomorpha</taxon>
        <taxon>Macrostomida</taxon>
        <taxon>Macrostomidae</taxon>
        <taxon>Macrostomum</taxon>
    </lineage>
</organism>
<dbReference type="GO" id="GO:0031110">
    <property type="term" value="P:regulation of microtubule polymerization or depolymerization"/>
    <property type="evidence" value="ECO:0007669"/>
    <property type="project" value="InterPro"/>
</dbReference>
<feature type="compositionally biased region" description="Basic and acidic residues" evidence="1">
    <location>
        <begin position="95"/>
        <end position="111"/>
    </location>
</feature>
<dbReference type="InterPro" id="IPR000956">
    <property type="entry name" value="Stathmin_fam"/>
</dbReference>
<accession>A0A1I8JI23</accession>
<feature type="compositionally biased region" description="Low complexity" evidence="1">
    <location>
        <begin position="30"/>
        <end position="55"/>
    </location>
</feature>
<feature type="region of interest" description="Disordered" evidence="1">
    <location>
        <begin position="24"/>
        <end position="111"/>
    </location>
</feature>
<dbReference type="Pfam" id="PF00836">
    <property type="entry name" value="Stathmin"/>
    <property type="match status" value="1"/>
</dbReference>
<reference evidence="3" key="1">
    <citation type="submission" date="2016-11" db="UniProtKB">
        <authorList>
            <consortium name="WormBaseParasite"/>
        </authorList>
    </citation>
    <scope>IDENTIFICATION</scope>
</reference>